<sequence>MGSFIAKEANEALAHGHTDLKPSSRNAGTHKPTSPTASTTTTKPAEGTDASASASEEDKKKKKKPGLTDEEIEQIRALSNPYS</sequence>
<organism evidence="2 3">
    <name type="scientific">Coniochaeta hoffmannii</name>
    <dbReference type="NCBI Taxonomy" id="91930"/>
    <lineage>
        <taxon>Eukaryota</taxon>
        <taxon>Fungi</taxon>
        <taxon>Dikarya</taxon>
        <taxon>Ascomycota</taxon>
        <taxon>Pezizomycotina</taxon>
        <taxon>Sordariomycetes</taxon>
        <taxon>Sordariomycetidae</taxon>
        <taxon>Coniochaetales</taxon>
        <taxon>Coniochaetaceae</taxon>
        <taxon>Coniochaeta</taxon>
    </lineage>
</organism>
<evidence type="ECO:0000313" key="2">
    <source>
        <dbReference type="EMBL" id="KAJ9130995.1"/>
    </source>
</evidence>
<dbReference type="EMBL" id="JANBVN010000248">
    <property type="protein sequence ID" value="KAJ9130995.1"/>
    <property type="molecule type" value="Genomic_DNA"/>
</dbReference>
<evidence type="ECO:0000313" key="3">
    <source>
        <dbReference type="Proteomes" id="UP001174691"/>
    </source>
</evidence>
<reference evidence="2" key="1">
    <citation type="submission" date="2022-07" db="EMBL/GenBank/DDBJ databases">
        <title>Fungi with potential for degradation of polypropylene.</title>
        <authorList>
            <person name="Gostincar C."/>
        </authorList>
    </citation>
    <scope>NUCLEOTIDE SEQUENCE</scope>
    <source>
        <strain evidence="2">EXF-13287</strain>
    </source>
</reference>
<accession>A0AA38RG23</accession>
<feature type="compositionally biased region" description="Basic and acidic residues" evidence="1">
    <location>
        <begin position="8"/>
        <end position="22"/>
    </location>
</feature>
<evidence type="ECO:0000256" key="1">
    <source>
        <dbReference type="SAM" id="MobiDB-lite"/>
    </source>
</evidence>
<feature type="compositionally biased region" description="Low complexity" evidence="1">
    <location>
        <begin position="31"/>
        <end position="54"/>
    </location>
</feature>
<dbReference type="Proteomes" id="UP001174691">
    <property type="component" value="Unassembled WGS sequence"/>
</dbReference>
<proteinExistence type="predicted"/>
<keyword evidence="3" id="KW-1185">Reference proteome</keyword>
<feature type="region of interest" description="Disordered" evidence="1">
    <location>
        <begin position="1"/>
        <end position="83"/>
    </location>
</feature>
<comment type="caution">
    <text evidence="2">The sequence shown here is derived from an EMBL/GenBank/DDBJ whole genome shotgun (WGS) entry which is preliminary data.</text>
</comment>
<dbReference type="AlphaFoldDB" id="A0AA38RG23"/>
<protein>
    <submittedName>
        <fullName evidence="2">Uncharacterized protein</fullName>
    </submittedName>
</protein>
<gene>
    <name evidence="2" type="ORF">NKR19_g9669</name>
</gene>
<name>A0AA38RG23_9PEZI</name>